<evidence type="ECO:0000256" key="2">
    <source>
        <dbReference type="SAM" id="Coils"/>
    </source>
</evidence>
<dbReference type="PANTHER" id="PTHR31088">
    <property type="entry name" value="MEMBRANE-ASSOCIATED PROTEIN VIPP1, CHLOROPLASTIC"/>
    <property type="match status" value="1"/>
</dbReference>
<sequence>MFNSILTLIRGRAYDAEQAFMDRHAVPLLAQQIRDAADAIQSARRAVAIAIAQNEQEKSRHAVIVGRIADLETRAVAALQKGSDELAREAAEVIAQLEAERDASEKAQAQFTRTIGKLKATVRASEARLQELQRGERLARATEQTQKLSEACDDNSGLATLDEAEETLARLRAYQDRCEITASAMKEMDAANRPGIVIEKLASAGFGAPLGPSADDVLARLRERMNSAA</sequence>
<dbReference type="Proteomes" id="UP000549882">
    <property type="component" value="Unassembled WGS sequence"/>
</dbReference>
<feature type="coiled-coil region" evidence="2">
    <location>
        <begin position="83"/>
        <end position="135"/>
    </location>
</feature>
<dbReference type="RefSeq" id="WP_183939096.1">
    <property type="nucleotide sequence ID" value="NZ_JACHBI010000009.1"/>
</dbReference>
<dbReference type="EMBL" id="JACHBI010000009">
    <property type="protein sequence ID" value="MBB5575761.1"/>
    <property type="molecule type" value="Genomic_DNA"/>
</dbReference>
<proteinExistence type="inferred from homology"/>
<dbReference type="Pfam" id="PF04012">
    <property type="entry name" value="PspA_IM30"/>
    <property type="match status" value="1"/>
</dbReference>
<evidence type="ECO:0000313" key="3">
    <source>
        <dbReference type="EMBL" id="MBB5575761.1"/>
    </source>
</evidence>
<accession>A0A7W8XUF4</accession>
<comment type="caution">
    <text evidence="3">The sequence shown here is derived from an EMBL/GenBank/DDBJ whole genome shotgun (WGS) entry which is preliminary data.</text>
</comment>
<dbReference type="PANTHER" id="PTHR31088:SF9">
    <property type="entry name" value="PHAGE SHOCK PROTEIN A"/>
    <property type="match status" value="1"/>
</dbReference>
<keyword evidence="4" id="KW-1185">Reference proteome</keyword>
<evidence type="ECO:0000313" key="4">
    <source>
        <dbReference type="Proteomes" id="UP000549882"/>
    </source>
</evidence>
<protein>
    <submittedName>
        <fullName evidence="3">Phage shock protein A</fullName>
    </submittedName>
</protein>
<dbReference type="InterPro" id="IPR007157">
    <property type="entry name" value="PspA_VIPP1"/>
</dbReference>
<comment type="similarity">
    <text evidence="1">Belongs to the PspA/Vipp/IM30 family.</text>
</comment>
<keyword evidence="2" id="KW-0175">Coiled coil</keyword>
<evidence type="ECO:0000256" key="1">
    <source>
        <dbReference type="ARBA" id="ARBA00043985"/>
    </source>
</evidence>
<dbReference type="AlphaFoldDB" id="A0A7W8XUF4"/>
<reference evidence="3 4" key="1">
    <citation type="submission" date="2020-08" db="EMBL/GenBank/DDBJ databases">
        <title>Genomic Encyclopedia of Type Strains, Phase IV (KMG-V): Genome sequencing to study the core and pangenomes of soil and plant-associated prokaryotes.</title>
        <authorList>
            <person name="Whitman W."/>
        </authorList>
    </citation>
    <scope>NUCLEOTIDE SEQUENCE [LARGE SCALE GENOMIC DNA]</scope>
    <source>
        <strain evidence="3 4">SEMIA 4064</strain>
    </source>
</reference>
<organism evidence="3 4">
    <name type="scientific">Rhizobium paranaense</name>
    <dbReference type="NCBI Taxonomy" id="1650438"/>
    <lineage>
        <taxon>Bacteria</taxon>
        <taxon>Pseudomonadati</taxon>
        <taxon>Pseudomonadota</taxon>
        <taxon>Alphaproteobacteria</taxon>
        <taxon>Hyphomicrobiales</taxon>
        <taxon>Rhizobiaceae</taxon>
        <taxon>Rhizobium/Agrobacterium group</taxon>
        <taxon>Rhizobium</taxon>
    </lineage>
</organism>
<gene>
    <name evidence="3" type="ORF">GGD50_004396</name>
</gene>
<name>A0A7W8XUF4_9HYPH</name>